<proteinExistence type="predicted"/>
<feature type="coiled-coil region" evidence="1">
    <location>
        <begin position="90"/>
        <end position="124"/>
    </location>
</feature>
<dbReference type="InParanoid" id="A2DFS7"/>
<gene>
    <name evidence="2" type="ORF">TVAG_391640</name>
</gene>
<keyword evidence="3" id="KW-1185">Reference proteome</keyword>
<protein>
    <submittedName>
        <fullName evidence="2">Uncharacterized protein</fullName>
    </submittedName>
</protein>
<evidence type="ECO:0000313" key="3">
    <source>
        <dbReference type="Proteomes" id="UP000001542"/>
    </source>
</evidence>
<dbReference type="EMBL" id="DS113195">
    <property type="protein sequence ID" value="EAY20780.1"/>
    <property type="molecule type" value="Genomic_DNA"/>
</dbReference>
<reference evidence="2" key="1">
    <citation type="submission" date="2006-10" db="EMBL/GenBank/DDBJ databases">
        <authorList>
            <person name="Amadeo P."/>
            <person name="Zhao Q."/>
            <person name="Wortman J."/>
            <person name="Fraser-Liggett C."/>
            <person name="Carlton J."/>
        </authorList>
    </citation>
    <scope>NUCLEOTIDE SEQUENCE</scope>
    <source>
        <strain evidence="2">G3</strain>
    </source>
</reference>
<dbReference type="AlphaFoldDB" id="A2DFS7"/>
<dbReference type="Proteomes" id="UP000001542">
    <property type="component" value="Unassembled WGS sequence"/>
</dbReference>
<evidence type="ECO:0000313" key="2">
    <source>
        <dbReference type="EMBL" id="EAY20780.1"/>
    </source>
</evidence>
<dbReference type="VEuPathDB" id="TrichDB:TVAGG3_0322950"/>
<evidence type="ECO:0000256" key="1">
    <source>
        <dbReference type="SAM" id="Coils"/>
    </source>
</evidence>
<sequence length="124" mass="14094">MNQDFQKTFGGPFSTRLAAAVDTDEFRHYQYTVGNPVLKRALDQIQAEKHQVYFPKPESNGNDKYLELAIMDLKLSSNKVVQYGIEMALKKQLAAEKARLKADNEIMQAKINQLKASLENESKT</sequence>
<dbReference type="VEuPathDB" id="TrichDB:TVAG_391640"/>
<reference evidence="2" key="2">
    <citation type="journal article" date="2007" name="Science">
        <title>Draft genome sequence of the sexually transmitted pathogen Trichomonas vaginalis.</title>
        <authorList>
            <person name="Carlton J.M."/>
            <person name="Hirt R.P."/>
            <person name="Silva J.C."/>
            <person name="Delcher A.L."/>
            <person name="Schatz M."/>
            <person name="Zhao Q."/>
            <person name="Wortman J.R."/>
            <person name="Bidwell S.L."/>
            <person name="Alsmark U.C.M."/>
            <person name="Besteiro S."/>
            <person name="Sicheritz-Ponten T."/>
            <person name="Noel C.J."/>
            <person name="Dacks J.B."/>
            <person name="Foster P.G."/>
            <person name="Simillion C."/>
            <person name="Van de Peer Y."/>
            <person name="Miranda-Saavedra D."/>
            <person name="Barton G.J."/>
            <person name="Westrop G.D."/>
            <person name="Mueller S."/>
            <person name="Dessi D."/>
            <person name="Fiori P.L."/>
            <person name="Ren Q."/>
            <person name="Paulsen I."/>
            <person name="Zhang H."/>
            <person name="Bastida-Corcuera F.D."/>
            <person name="Simoes-Barbosa A."/>
            <person name="Brown M.T."/>
            <person name="Hayes R.D."/>
            <person name="Mukherjee M."/>
            <person name="Okumura C.Y."/>
            <person name="Schneider R."/>
            <person name="Smith A.J."/>
            <person name="Vanacova S."/>
            <person name="Villalvazo M."/>
            <person name="Haas B.J."/>
            <person name="Pertea M."/>
            <person name="Feldblyum T.V."/>
            <person name="Utterback T.R."/>
            <person name="Shu C.L."/>
            <person name="Osoegawa K."/>
            <person name="de Jong P.J."/>
            <person name="Hrdy I."/>
            <person name="Horvathova L."/>
            <person name="Zubacova Z."/>
            <person name="Dolezal P."/>
            <person name="Malik S.B."/>
            <person name="Logsdon J.M. Jr."/>
            <person name="Henze K."/>
            <person name="Gupta A."/>
            <person name="Wang C.C."/>
            <person name="Dunne R.L."/>
            <person name="Upcroft J.A."/>
            <person name="Upcroft P."/>
            <person name="White O."/>
            <person name="Salzberg S.L."/>
            <person name="Tang P."/>
            <person name="Chiu C.-H."/>
            <person name="Lee Y.-S."/>
            <person name="Embley T.M."/>
            <person name="Coombs G.H."/>
            <person name="Mottram J.C."/>
            <person name="Tachezy J."/>
            <person name="Fraser-Liggett C.M."/>
            <person name="Johnson P.J."/>
        </authorList>
    </citation>
    <scope>NUCLEOTIDE SEQUENCE [LARGE SCALE GENOMIC DNA]</scope>
    <source>
        <strain evidence="2">G3</strain>
    </source>
</reference>
<name>A2DFS7_TRIV3</name>
<dbReference type="RefSeq" id="XP_001581766.1">
    <property type="nucleotide sequence ID" value="XM_001581716.1"/>
</dbReference>
<keyword evidence="1" id="KW-0175">Coiled coil</keyword>
<dbReference type="KEGG" id="tva:5466324"/>
<organism evidence="2 3">
    <name type="scientific">Trichomonas vaginalis (strain ATCC PRA-98 / G3)</name>
    <dbReference type="NCBI Taxonomy" id="412133"/>
    <lineage>
        <taxon>Eukaryota</taxon>
        <taxon>Metamonada</taxon>
        <taxon>Parabasalia</taxon>
        <taxon>Trichomonadida</taxon>
        <taxon>Trichomonadidae</taxon>
        <taxon>Trichomonas</taxon>
    </lineage>
</organism>
<accession>A2DFS7</accession>